<dbReference type="RefSeq" id="YP_009702514.1">
    <property type="nucleotide sequence ID" value="NC_044942.1"/>
</dbReference>
<dbReference type="Proteomes" id="UP000594565">
    <property type="component" value="Segment"/>
</dbReference>
<evidence type="ECO:0000313" key="30">
    <source>
        <dbReference type="Proteomes" id="UP000500690"/>
    </source>
</evidence>
<reference evidence="24" key="7">
    <citation type="journal article" date="2020" name="Vaccines (Basel)">
        <title>African Swine Fever Circulation among Free-Ranging Pigs in Sardinia: Data from the Eradication Program.</title>
        <authorList>
            <person name="Franzoni G."/>
            <person name="Dei Giudici S."/>
            <person name="Loi F."/>
            <person name="Sanna D."/>
            <person name="Floris M."/>
            <person name="Fiori M."/>
            <person name="Sanna M.L."/>
            <person name="Madrau P."/>
            <person name="Scarpa F."/>
            <person name="Zinellu S."/>
            <person name="Giammarioli M."/>
            <person name="Cappai S."/>
            <person name="De Mia G.M."/>
            <person name="Laddomada A."/>
            <person name="Rolesu S."/>
            <person name="Oggiano A."/>
        </authorList>
    </citation>
    <scope>NUCLEOTIDE SEQUENCE [LARGE SCALE GENOMIC DNA]</scope>
    <source>
        <strain evidence="24">103917/18</strain>
        <strain evidence="25">55234/18</strain>
    </source>
</reference>
<dbReference type="Proteomes" id="UP001160000">
    <property type="component" value="Segment"/>
</dbReference>
<dbReference type="Proteomes" id="UP000501487">
    <property type="component" value="Segment"/>
</dbReference>
<dbReference type="Proteomes" id="UP000500898">
    <property type="component" value="Segment"/>
</dbReference>
<dbReference type="EMBL" id="MT932578">
    <property type="protein sequence ID" value="QPL11846.1"/>
    <property type="molecule type" value="Genomic_DNA"/>
</dbReference>
<evidence type="ECO:0000313" key="14">
    <source>
        <dbReference type="EMBL" id="QIM07275.1"/>
    </source>
</evidence>
<reference evidence="8" key="5">
    <citation type="journal article" date="2016" name="Virol Rep">
        <title>Genomic analysis of Sardinian 26544/OG10 isolate of African swine fever virus.</title>
        <authorList>
            <person name="Bacciu D."/>
            <person name="Deligios M."/>
            <person name="Sanna G."/>
            <person name="Paola Madrau M."/>
            <person name="Luisa Sanna M."/>
            <person name="Dei Giudici S."/>
            <person name="Oggiano A."/>
        </authorList>
    </citation>
    <scope>NUCLEOTIDE SEQUENCE</scope>
    <source>
        <strain evidence="8">26544/OG10</strain>
    </source>
</reference>
<evidence type="ECO:0000313" key="7">
    <source>
        <dbReference type="EMBL" id="AIY22458.1"/>
    </source>
</evidence>
<dbReference type="InterPro" id="IPR011604">
    <property type="entry name" value="PDDEXK-like_dom_sf"/>
</dbReference>
<evidence type="ECO:0000313" key="23">
    <source>
        <dbReference type="EMBL" id="QIM09376.1"/>
    </source>
</evidence>
<dbReference type="EMBL" id="MN270979">
    <property type="protein sequence ID" value="QIM09143.1"/>
    <property type="molecule type" value="Genomic_DNA"/>
</dbReference>
<evidence type="ECO:0000313" key="24">
    <source>
        <dbReference type="EMBL" id="QPL11846.1"/>
    </source>
</evidence>
<evidence type="ECO:0000313" key="19">
    <source>
        <dbReference type="EMBL" id="QIM08444.1"/>
    </source>
</evidence>
<dbReference type="Proteomes" id="UP000503066">
    <property type="component" value="Genome"/>
</dbReference>
<evidence type="ECO:0000313" key="31">
    <source>
        <dbReference type="Proteomes" id="UP000500898"/>
    </source>
</evidence>
<reference evidence="10" key="4">
    <citation type="journal article" date="2016" name="Genome Announc.">
        <title>Complete genome sequence of an African swine fever virus isolate from Sardinia, Italy.</title>
        <authorList>
            <person name="Granberg F."/>
            <person name="Torresi C."/>
            <person name="Oggiano A."/>
            <person name="Malmberg M."/>
            <person name="Iscaro C."/>
            <person name="De Mia G.M."/>
            <person name="Sandor B."/>
        </authorList>
    </citation>
    <scope>NUCLEOTIDE SEQUENCE [LARGE SCALE GENOMIC DNA]</scope>
    <source>
        <strain evidence="10">47/Ss/2008</strain>
    </source>
</reference>
<dbReference type="Pfam" id="PF09588">
    <property type="entry name" value="YqaJ"/>
    <property type="match status" value="1"/>
</dbReference>
<evidence type="ECO:0000313" key="26">
    <source>
        <dbReference type="Proteomes" id="UP000110401"/>
    </source>
</evidence>
<dbReference type="SUPFAM" id="SSF52980">
    <property type="entry name" value="Restriction endonuclease-like"/>
    <property type="match status" value="1"/>
</dbReference>
<dbReference type="KEGG" id="vg:41902189"/>
<dbReference type="InterPro" id="IPR051703">
    <property type="entry name" value="NF-kappa-B_Signaling_Reg"/>
</dbReference>
<dbReference type="GeneID" id="41901479"/>
<evidence type="ECO:0000256" key="1">
    <source>
        <dbReference type="ARBA" id="ARBA00008493"/>
    </source>
</evidence>
<feature type="domain" description="YqaJ viral recombinase" evidence="5">
    <location>
        <begin position="19"/>
        <end position="171"/>
    </location>
</feature>
<dbReference type="EMBL" id="MT932579">
    <property type="protein sequence ID" value="QPL12063.1"/>
    <property type="molecule type" value="Genomic_DNA"/>
</dbReference>
<proteinExistence type="inferred from homology"/>
<dbReference type="RefSeq" id="YP_009702675.1">
    <property type="nucleotide sequence ID" value="NC_044943.1"/>
</dbReference>
<organismHost>
    <name type="scientific">Phacochoerus aethiopicus</name>
    <name type="common">Warthog</name>
    <dbReference type="NCBI Taxonomy" id="85517"/>
</organismHost>
<organismHost>
    <name type="scientific">Sus scrofa</name>
    <name type="common">Pig</name>
    <dbReference type="NCBI Taxonomy" id="9823"/>
</organismHost>
<organism evidence="6 28">
    <name type="scientific">African swine fever virus</name>
    <name type="common">ASFV</name>
    <dbReference type="NCBI Taxonomy" id="10497"/>
    <lineage>
        <taxon>Viruses</taxon>
        <taxon>Varidnaviria</taxon>
        <taxon>Bamfordvirae</taxon>
        <taxon>Nucleocytoviricota</taxon>
        <taxon>Pokkesviricetes</taxon>
        <taxon>Asfuvirales</taxon>
        <taxon>Asfarviridae</taxon>
        <taxon>Asfivirus</taxon>
        <taxon>Asfivirus haemorrhagiae</taxon>
    </lineage>
</organism>
<evidence type="ECO:0000313" key="9">
    <source>
        <dbReference type="EMBL" id="AKO62790.1"/>
    </source>
</evidence>
<dbReference type="EMBL" id="MN270976">
    <property type="protein sequence ID" value="QIM08444.1"/>
    <property type="molecule type" value="Genomic_DNA"/>
</dbReference>
<dbReference type="EMBL" id="KP055815">
    <property type="protein sequence ID" value="AKO62790.1"/>
    <property type="molecule type" value="Genomic_DNA"/>
</dbReference>
<organismHost>
    <name type="scientific">Ornithodoros moubata</name>
    <name type="common">Soft tick</name>
    <name type="synonym">Argasid tick</name>
    <dbReference type="NCBI Taxonomy" id="6938"/>
</organismHost>
<keyword evidence="2" id="KW-1100">Inhibition of host NF-kappa-B by virus</keyword>
<dbReference type="EMBL" id="KM262844">
    <property type="protein sequence ID" value="AIY22300.1"/>
    <property type="molecule type" value="Genomic_DNA"/>
</dbReference>
<dbReference type="EMBL" id="KM262845">
    <property type="protein sequence ID" value="AIY22458.1"/>
    <property type="molecule type" value="Genomic_DNA"/>
</dbReference>
<dbReference type="Proteomes" id="UP000501683">
    <property type="component" value="Segment"/>
</dbReference>
<evidence type="ECO:0000313" key="10">
    <source>
        <dbReference type="EMBL" id="AOO54469.1"/>
    </source>
</evidence>
<dbReference type="InterPro" id="IPR019080">
    <property type="entry name" value="YqaJ_viral_recombinase"/>
</dbReference>
<dbReference type="EMBL" id="MN270973">
    <property type="protein sequence ID" value="QIM07743.1"/>
    <property type="molecule type" value="Genomic_DNA"/>
</dbReference>
<reference evidence="9 29" key="3">
    <citation type="journal article" date="2015" name="PLoS ONE">
        <title>Genome Sequence of African Swine Fever Virus BA71, the Virulent Parental Strain of the Nonpathogenic and Tissue-Culture Adapted BA71V.</title>
        <authorList>
            <person name="Rodriguez J.M."/>
            <person name="Moreno L.T."/>
            <person name="Alejo A."/>
            <person name="Lacasta A."/>
            <person name="Rodriguez F."/>
            <person name="Salas M.L."/>
        </authorList>
    </citation>
    <scope>NUCLEOTIDE SEQUENCE [LARGE SCALE GENOMIC DNA]</scope>
    <source>
        <strain evidence="9 29">BA71</strain>
    </source>
</reference>
<dbReference type="EMBL" id="KX354450">
    <property type="protein sequence ID" value="AOO54469.1"/>
    <property type="molecule type" value="Genomic_DNA"/>
</dbReference>
<dbReference type="EMBL" id="KM102979">
    <property type="protein sequence ID" value="AJZ77092.1"/>
    <property type="molecule type" value="Genomic_DNA"/>
</dbReference>
<dbReference type="KEGG" id="vg:41901479"/>
<evidence type="ECO:0000313" key="22">
    <source>
        <dbReference type="EMBL" id="QIM09143.1"/>
    </source>
</evidence>
<dbReference type="EMBL" id="MN270974">
    <property type="protein sequence ID" value="QIM07976.1"/>
    <property type="molecule type" value="Genomic_DNA"/>
</dbReference>
<dbReference type="PANTHER" id="PTHR46609">
    <property type="entry name" value="EXONUCLEASE, PHAGE-TYPE/RECB, C-TERMINAL DOMAIN-CONTAINING PROTEIN"/>
    <property type="match status" value="1"/>
</dbReference>
<dbReference type="RefSeq" id="NP_042802.1">
    <property type="nucleotide sequence ID" value="NC_001659.2"/>
</dbReference>
<dbReference type="OrthoDB" id="13561at10239"/>
<accession>A0A0A1DY22</accession>
<dbReference type="EMBL" id="MN270975">
    <property type="protein sequence ID" value="QIM08211.1"/>
    <property type="molecule type" value="Genomic_DNA"/>
</dbReference>
<dbReference type="Proteomes" id="UP000266411">
    <property type="component" value="Segment"/>
</dbReference>
<evidence type="ECO:0000313" key="21">
    <source>
        <dbReference type="EMBL" id="QIM08910.1"/>
    </source>
</evidence>
<evidence type="ECO:0000313" key="29">
    <source>
        <dbReference type="Proteomes" id="UP000241813"/>
    </source>
</evidence>
<reference evidence="11" key="8">
    <citation type="submission" date="2020-09" db="EMBL/GenBank/DDBJ databases">
        <authorList>
            <person name="Daniel Perez-Nunez"/>
            <person name="Eva Castillo-Rosa"/>
            <person name="Gonzalo Vigara-Astillero and Yolanda Revilla"/>
        </authorList>
    </citation>
    <scope>NUCLEOTIDE SEQUENCE</scope>
    <source>
        <strain evidence="11">Arm/07/CBM/c4</strain>
    </source>
</reference>
<evidence type="ECO:0000313" key="8">
    <source>
        <dbReference type="EMBL" id="AJZ77092.1"/>
    </source>
</evidence>
<sequence>METFVRLFKDSPQQRSDAWHAIRRTQVGGSDLASVLGLNPYKSYYIILAEKANLFKKNLNRAACSWGTLFERVSKDLLELFCQTTVIGDNIHIDGTYLGYPGHSNSPDGFCHLTLGYTQQSWEIKTIFNNVRYEATKRIPVLVEIKSPFNRKIKNSVPSYYMPQIQSGLALSPPISMGIYVEAMFRVCGIHQLGSNNETNTDIHPPESMLPLAWGIITICSTQEHTEAPQDFGTLDAETFRQLLETLYQKDQYTIHYSMPYETACPEMPNVVGYFGWKVFIFQIIPVMKHPQFLKDKYPIIQQFLRDLHTIKASPSPMETYEKICCSEESALSTEDIDNFTDMLT</sequence>
<dbReference type="GeneID" id="41901158"/>
<dbReference type="KEGG" id="vg:41901158"/>
<evidence type="ECO:0000313" key="11">
    <source>
        <dbReference type="EMBL" id="CAD5338248.1"/>
    </source>
</evidence>
<dbReference type="InterPro" id="IPR011335">
    <property type="entry name" value="Restrct_endonuc-II-like"/>
</dbReference>
<comment type="similarity">
    <text evidence="1">Belongs to the asfivirus D345L family.</text>
</comment>
<evidence type="ECO:0000256" key="2">
    <source>
        <dbReference type="ARBA" id="ARBA00022863"/>
    </source>
</evidence>
<dbReference type="Proteomes" id="UP000501235">
    <property type="component" value="Segment"/>
</dbReference>
<evidence type="ECO:0000313" key="13">
    <source>
        <dbReference type="EMBL" id="QIM07040.1"/>
    </source>
</evidence>
<dbReference type="Proteomes" id="UP000502933">
    <property type="component" value="Segment"/>
</dbReference>
<dbReference type="Proteomes" id="UP000117635">
    <property type="component" value="Segment"/>
</dbReference>
<evidence type="ECO:0000256" key="4">
    <source>
        <dbReference type="ARBA" id="ARBA00034542"/>
    </source>
</evidence>
<organismHost>
    <name type="scientific">Potamochoerus larvatus</name>
    <name type="common">Bushpig</name>
    <dbReference type="NCBI Taxonomy" id="273792"/>
</organismHost>
<dbReference type="Proteomes" id="UP000501990">
    <property type="component" value="Segment"/>
</dbReference>
<evidence type="ECO:0000259" key="5">
    <source>
        <dbReference type="Pfam" id="PF09588"/>
    </source>
</evidence>
<evidence type="ECO:0000313" key="16">
    <source>
        <dbReference type="EMBL" id="QIM07743.1"/>
    </source>
</evidence>
<dbReference type="KEGG" id="vg:41901317"/>
<evidence type="ECO:0000313" key="12">
    <source>
        <dbReference type="EMBL" id="QIM06805.1"/>
    </source>
</evidence>
<protein>
    <recommendedName>
        <fullName evidence="4">Protein D345L</fullName>
    </recommendedName>
</protein>
<keyword evidence="2" id="KW-0945">Host-virus interaction</keyword>
<dbReference type="EMBL" id="MN270977">
    <property type="protein sequence ID" value="QIM08677.1"/>
    <property type="molecule type" value="Genomic_DNA"/>
</dbReference>
<dbReference type="EMBL" id="LR881473">
    <property type="protein sequence ID" value="CAD5338248.1"/>
    <property type="molecule type" value="Genomic_DNA"/>
</dbReference>
<dbReference type="GeneID" id="41902189"/>
<dbReference type="EMBL" id="MN270980">
    <property type="protein sequence ID" value="QIM09376.1"/>
    <property type="molecule type" value="Genomic_DNA"/>
</dbReference>
<dbReference type="Proteomes" id="UP000502695">
    <property type="component" value="Segment"/>
</dbReference>
<evidence type="ECO:0000313" key="15">
    <source>
        <dbReference type="EMBL" id="QIM07510.1"/>
    </source>
</evidence>
<dbReference type="Gene3D" id="3.90.320.10">
    <property type="match status" value="1"/>
</dbReference>
<evidence type="ECO:0000313" key="6">
    <source>
        <dbReference type="EMBL" id="AIY22300.1"/>
    </source>
</evidence>
<reference evidence="26 28" key="2">
    <citation type="journal article" date="2015" name="J. Gen. Virol.">
        <title>Related strains of African swine fever virus with different virulence: genome comparison and analysis.</title>
        <authorList>
            <person name="Portugal R."/>
            <person name="Coelho J."/>
            <person name="Hoper D."/>
            <person name="Little N.S."/>
            <person name="Smithson C."/>
            <person name="Upton C."/>
            <person name="Martins C."/>
            <person name="Leitao A."/>
            <person name="Keil G.M."/>
        </authorList>
    </citation>
    <scope>NUCLEOTIDE SEQUENCE [LARGE SCALE GENOMIC DNA]</scope>
    <source>
        <strain evidence="6">L60</strain>
        <strain evidence="7">NHV</strain>
    </source>
</reference>
<evidence type="ECO:0000313" key="18">
    <source>
        <dbReference type="EMBL" id="QIM08211.1"/>
    </source>
</evidence>
<dbReference type="EMBL" id="MN270978">
    <property type="protein sequence ID" value="QIM08910.1"/>
    <property type="molecule type" value="Genomic_DNA"/>
</dbReference>
<dbReference type="KEGG" id="vg:22220338"/>
<dbReference type="Proteomes" id="UP000110401">
    <property type="component" value="Segment"/>
</dbReference>
<evidence type="ECO:0000256" key="3">
    <source>
        <dbReference type="ARBA" id="ARBA00034504"/>
    </source>
</evidence>
<organismHost>
    <name type="scientific">Phacochoerus africanus</name>
    <name type="common">Warthog</name>
    <dbReference type="NCBI Taxonomy" id="41426"/>
</organismHost>
<evidence type="ECO:0000313" key="25">
    <source>
        <dbReference type="EMBL" id="QPL12063.1"/>
    </source>
</evidence>
<dbReference type="GeneID" id="22220338"/>
<evidence type="ECO:0000313" key="17">
    <source>
        <dbReference type="EMBL" id="QIM07976.1"/>
    </source>
</evidence>
<dbReference type="PANTHER" id="PTHR46609:SF6">
    <property type="entry name" value="EXONUCLEASE, PHAGE-TYPE_RECB, C-TERMINAL DOMAIN-CONTAINING PROTEIN-RELATED"/>
    <property type="match status" value="1"/>
</dbReference>
<dbReference type="Proteomes" id="UP000503294">
    <property type="component" value="Segment"/>
</dbReference>
<dbReference type="GO" id="GO:0085034">
    <property type="term" value="P:symbiont-mediated suppression of host NF-kappaB cascade"/>
    <property type="evidence" value="ECO:0007669"/>
    <property type="project" value="UniProtKB-KW"/>
</dbReference>
<evidence type="ECO:0000313" key="28">
    <source>
        <dbReference type="Proteomes" id="UP000142390"/>
    </source>
</evidence>
<reference evidence="27" key="1">
    <citation type="submission" date="2014-07" db="EMBL/GenBank/DDBJ databases">
        <title>Complete genome sequence of African Swine Fever Virus strain 26544/OG10 isolated in Sardinia.</title>
        <authorList>
            <person name="Dei Giudici S."/>
            <person name="Bacciu D."/>
            <person name="Sanna G."/>
            <person name="Deligios M."/>
            <person name="Oggiano A."/>
        </authorList>
    </citation>
    <scope>NUCLEOTIDE SEQUENCE [LARGE SCALE GENOMIC DNA]</scope>
</reference>
<dbReference type="GeneID" id="41901317"/>
<dbReference type="EMBL" id="MN270970">
    <property type="protein sequence ID" value="QIM07040.1"/>
    <property type="molecule type" value="Genomic_DNA"/>
</dbReference>
<dbReference type="RefSeq" id="YP_009703381.1">
    <property type="nucleotide sequence ID" value="NC_044955.1"/>
</dbReference>
<reference evidence="30 31" key="6">
    <citation type="journal article" date="2020" name="Transbound. Emerg. Dis.">
        <title>The evolution of African swine fever virus in Sardinia (1978 to 2014) as revealed by whole genome sequencing and comparative analysis.</title>
        <authorList>
            <person name="Torresi C."/>
            <person name="Fiori M."/>
            <person name="Bertolotti L."/>
            <person name="Floris M."/>
            <person name="Colitti B."/>
            <person name="Giammarioli M."/>
            <person name="Dei Giudici S."/>
            <person name="Oggiano A."/>
            <person name="Malmberg M."/>
            <person name="De Mia G.M."/>
            <person name="Belak S."/>
            <person name="Granberg F."/>
        </authorList>
    </citation>
    <scope>NUCLEOTIDE SEQUENCE [LARGE SCALE GENOMIC DNA]</scope>
    <source>
        <strain evidence="14">139/Nu/1981</strain>
        <strain evidence="15">140/Or/1985</strain>
        <strain evidence="17">141/Nu/1990</strain>
        <strain evidence="18">142/Nu/1995</strain>
        <strain evidence="23">22653/Ca/2014</strain>
        <strain evidence="20">26/Ss/2004</strain>
        <strain evidence="12">56/Ca/1978</strain>
        <strain evidence="13">57/Ca/1979</strain>
        <strain evidence="19">60/Nu/1997</strain>
        <strain evidence="21">72407/Ss/2005</strain>
        <strain evidence="16">85/Ca/1985</strain>
        <strain evidence="22">97/Ot/2012</strain>
    </source>
</reference>
<evidence type="ECO:0000313" key="20">
    <source>
        <dbReference type="EMBL" id="QIM08677.1"/>
    </source>
</evidence>
<evidence type="ECO:0000313" key="27">
    <source>
        <dbReference type="Proteomes" id="UP000117635"/>
    </source>
</evidence>
<dbReference type="EMBL" id="MN270972">
    <property type="protein sequence ID" value="QIM07510.1"/>
    <property type="molecule type" value="Genomic_DNA"/>
</dbReference>
<gene>
    <name evidence="6" type="primary">D345L</name>
    <name evidence="10" type="ORF">AFSV47Ss_0164</name>
    <name evidence="11" type="ORF">ASFVARMWT4_00120</name>
</gene>
<dbReference type="Proteomes" id="UP000502885">
    <property type="component" value="Segment"/>
</dbReference>
<dbReference type="Proteomes" id="UP000594644">
    <property type="component" value="Segment"/>
</dbReference>
<dbReference type="RefSeq" id="YP_009702356.1">
    <property type="nucleotide sequence ID" value="NC_044941.1"/>
</dbReference>
<dbReference type="Proteomes" id="UP000142390">
    <property type="component" value="Segment"/>
</dbReference>
<dbReference type="EMBL" id="MN270971">
    <property type="protein sequence ID" value="QIM07275.1"/>
    <property type="molecule type" value="Genomic_DNA"/>
</dbReference>
<dbReference type="Proteomes" id="UP000241813">
    <property type="component" value="Segment"/>
</dbReference>
<organismHost>
    <name type="scientific">Ornithodoros</name>
    <name type="common">relapsing fever ticks</name>
    <dbReference type="NCBI Taxonomy" id="6937"/>
</organismHost>
<dbReference type="Proteomes" id="UP000500690">
    <property type="component" value="Segment"/>
</dbReference>
<dbReference type="Proteomes" id="UP000501465">
    <property type="component" value="Segment"/>
</dbReference>
<comment type="subunit">
    <text evidence="3">Interacts with IKKA/CHUK and IKBKB.</text>
</comment>
<dbReference type="EMBL" id="MN270969">
    <property type="protein sequence ID" value="QIM06805.1"/>
    <property type="molecule type" value="Genomic_DNA"/>
</dbReference>
<name>A0A0A1DY22_ASF</name>